<dbReference type="InterPro" id="IPR040346">
    <property type="entry name" value="GEX1/Brambleberry"/>
</dbReference>
<evidence type="ECO:0000256" key="2">
    <source>
        <dbReference type="SAM" id="Phobius"/>
    </source>
</evidence>
<dbReference type="AlphaFoldDB" id="A0A8S1BSQ8"/>
<protein>
    <recommendedName>
        <fullName evidence="5">Protein brambleberry</fullName>
    </recommendedName>
</protein>
<feature type="transmembrane region" description="Helical" evidence="2">
    <location>
        <begin position="62"/>
        <end position="88"/>
    </location>
</feature>
<dbReference type="PANTHER" id="PTHR33538:SF1">
    <property type="entry name" value="PROTEIN BRAMBLEBERRY"/>
    <property type="match status" value="1"/>
</dbReference>
<reference evidence="3 4" key="1">
    <citation type="submission" date="2020-04" db="EMBL/GenBank/DDBJ databases">
        <authorList>
            <person name="Alioto T."/>
            <person name="Alioto T."/>
            <person name="Gomez Garrido J."/>
        </authorList>
    </citation>
    <scope>NUCLEOTIDE SEQUENCE [LARGE SCALE GENOMIC DNA]</scope>
</reference>
<name>A0A8S1BSQ8_9INSE</name>
<evidence type="ECO:0008006" key="5">
    <source>
        <dbReference type="Google" id="ProtNLM"/>
    </source>
</evidence>
<feature type="transmembrane region" description="Helical" evidence="2">
    <location>
        <begin position="488"/>
        <end position="507"/>
    </location>
</feature>
<evidence type="ECO:0000256" key="1">
    <source>
        <dbReference type="SAM" id="MobiDB-lite"/>
    </source>
</evidence>
<feature type="compositionally biased region" description="Low complexity" evidence="1">
    <location>
        <begin position="590"/>
        <end position="606"/>
    </location>
</feature>
<sequence length="641" mass="73004">MVLFVFSLSRHDVQFQNVMYYNLHCKIVLLICHVSIVALELLQYKNWLITNKRTQTTMHQRFLLVFYFLSVTTFLPLTATFSIADWIWKQKDDLAASYLAMINSGHINHEKIELPEVPFETSSKDERFLHEAQYFGLSLSSPLEKCQQSIVFKLKSSCSSLTEEQLGLFSVELLNCQLKHEGRHEFQCSQPMSLRACTSSMDQETWNSYQLMNNRARSLCVALRTAQFNAMTEMTINKLMASTKGHIESLQALKAEQETMSTSTDELVHKLNLEQSNFLHKQLMLKKLQMQTEHFVRNRLRDLAYERSLVSSIQRQLTATANMVSQKLFDANDEIEKRNGEWENHHNRLADDTNKLHKRVKEIWQEIERGTEKMKSQHASTLQLNEATLQSLQAINASVMYFQNLFSTTHREINTRLTTIVETLGGSDNYITAITHFGYLFLSMLLIAFVGAPYYTKVILILLLSLNISILTTNGAEAPVIPLPAVTFLIVFGTLVCKTIGFIIQLIKTWTKQSSHSVRPVPMKSSFSRFKNLELWTKLAPFLGYGVAKRDYVRQVQDDDDSSSDSDSGLAEESEHVVAPLVSRQPNMVRRSSVSSRQSRNSTPSRAGTPTRPLCSATCVNGQPCRMFATTSQGTCSRHSS</sequence>
<gene>
    <name evidence="3" type="ORF">CLODIP_2_CD05212</name>
</gene>
<dbReference type="EMBL" id="CADEPI010000001">
    <property type="protein sequence ID" value="CAB3359587.1"/>
    <property type="molecule type" value="Genomic_DNA"/>
</dbReference>
<keyword evidence="4" id="KW-1185">Reference proteome</keyword>
<organism evidence="3 4">
    <name type="scientific">Cloeon dipterum</name>
    <dbReference type="NCBI Taxonomy" id="197152"/>
    <lineage>
        <taxon>Eukaryota</taxon>
        <taxon>Metazoa</taxon>
        <taxon>Ecdysozoa</taxon>
        <taxon>Arthropoda</taxon>
        <taxon>Hexapoda</taxon>
        <taxon>Insecta</taxon>
        <taxon>Pterygota</taxon>
        <taxon>Palaeoptera</taxon>
        <taxon>Ephemeroptera</taxon>
        <taxon>Pisciforma</taxon>
        <taxon>Baetidae</taxon>
        <taxon>Cloeon</taxon>
    </lineage>
</organism>
<feature type="transmembrane region" description="Helical" evidence="2">
    <location>
        <begin position="430"/>
        <end position="451"/>
    </location>
</feature>
<evidence type="ECO:0000313" key="4">
    <source>
        <dbReference type="Proteomes" id="UP000494165"/>
    </source>
</evidence>
<keyword evidence="2" id="KW-0472">Membrane</keyword>
<feature type="region of interest" description="Disordered" evidence="1">
    <location>
        <begin position="556"/>
        <end position="614"/>
    </location>
</feature>
<feature type="transmembrane region" description="Helical" evidence="2">
    <location>
        <begin position="458"/>
        <end position="476"/>
    </location>
</feature>
<evidence type="ECO:0000313" key="3">
    <source>
        <dbReference type="EMBL" id="CAB3359587.1"/>
    </source>
</evidence>
<feature type="transmembrane region" description="Helical" evidence="2">
    <location>
        <begin position="20"/>
        <end position="42"/>
    </location>
</feature>
<accession>A0A8S1BSQ8</accession>
<dbReference type="Proteomes" id="UP000494165">
    <property type="component" value="Unassembled WGS sequence"/>
</dbReference>
<dbReference type="PANTHER" id="PTHR33538">
    <property type="entry name" value="PROTEIN GAMETE EXPRESSED 1"/>
    <property type="match status" value="1"/>
</dbReference>
<keyword evidence="2" id="KW-0812">Transmembrane</keyword>
<dbReference type="OrthoDB" id="5978806at2759"/>
<comment type="caution">
    <text evidence="3">The sequence shown here is derived from an EMBL/GenBank/DDBJ whole genome shotgun (WGS) entry which is preliminary data.</text>
</comment>
<keyword evidence="2" id="KW-1133">Transmembrane helix</keyword>
<proteinExistence type="predicted"/>